<feature type="domain" description="PAS" evidence="16">
    <location>
        <begin position="33"/>
        <end position="70"/>
    </location>
</feature>
<dbReference type="SUPFAM" id="SSF55785">
    <property type="entry name" value="PYP-like sensor domain (PAS domain)"/>
    <property type="match status" value="2"/>
</dbReference>
<dbReference type="Pfam" id="PF08448">
    <property type="entry name" value="PAS_4"/>
    <property type="match status" value="1"/>
</dbReference>
<evidence type="ECO:0000256" key="6">
    <source>
        <dbReference type="ARBA" id="ARBA00022777"/>
    </source>
</evidence>
<keyword evidence="3" id="KW-0808">Transferase</keyword>
<comment type="function">
    <text evidence="13">Primarily acts as an independent SigF regulator that is sensitive to the osmosensory signal, mediating the cross talk of PknD with the SigF regulon. Possesses both phosphatase and kinase activities. The kinase domain functions as a classic anti-sigma factor-like kinase to phosphorylate the anti-anti-sigma factor domain at the canonical regulatory site, and the phosphatase domain antagonizes this activity.</text>
</comment>
<dbReference type="Gene3D" id="3.60.40.10">
    <property type="entry name" value="PPM-type phosphatase domain"/>
    <property type="match status" value="1"/>
</dbReference>
<proteinExistence type="predicted"/>
<dbReference type="SUPFAM" id="SSF81606">
    <property type="entry name" value="PP2C-like"/>
    <property type="match status" value="1"/>
</dbReference>
<dbReference type="Gene3D" id="3.30.450.20">
    <property type="entry name" value="PAS domain"/>
    <property type="match status" value="2"/>
</dbReference>
<reference evidence="17 18" key="1">
    <citation type="submission" date="2016-10" db="EMBL/GenBank/DDBJ databases">
        <authorList>
            <person name="de Groot N.N."/>
        </authorList>
    </citation>
    <scope>NUCLEOTIDE SEQUENCE [LARGE SCALE GENOMIC DNA]</scope>
    <source>
        <strain evidence="17 18">CGMCC 4.6533</strain>
    </source>
</reference>
<evidence type="ECO:0000256" key="12">
    <source>
        <dbReference type="ARBA" id="ARBA00047761"/>
    </source>
</evidence>
<dbReference type="FunFam" id="3.60.40.10:FF:000005">
    <property type="entry name" value="Serine/threonine protein phosphatase"/>
    <property type="match status" value="1"/>
</dbReference>
<evidence type="ECO:0000256" key="15">
    <source>
        <dbReference type="ARBA" id="ARBA00081350"/>
    </source>
</evidence>
<dbReference type="SMART" id="SM00091">
    <property type="entry name" value="PAS"/>
    <property type="match status" value="2"/>
</dbReference>
<dbReference type="SUPFAM" id="SSF55781">
    <property type="entry name" value="GAF domain-like"/>
    <property type="match status" value="1"/>
</dbReference>
<evidence type="ECO:0000256" key="4">
    <source>
        <dbReference type="ARBA" id="ARBA00022723"/>
    </source>
</evidence>
<evidence type="ECO:0000256" key="3">
    <source>
        <dbReference type="ARBA" id="ARBA00022679"/>
    </source>
</evidence>
<dbReference type="PANTHER" id="PTHR43156:SF2">
    <property type="entry name" value="STAGE II SPORULATION PROTEIN E"/>
    <property type="match status" value="1"/>
</dbReference>
<evidence type="ECO:0000256" key="5">
    <source>
        <dbReference type="ARBA" id="ARBA00022741"/>
    </source>
</evidence>
<dbReference type="Pfam" id="PF07228">
    <property type="entry name" value="SpoIIE"/>
    <property type="match status" value="1"/>
</dbReference>
<evidence type="ECO:0000313" key="17">
    <source>
        <dbReference type="EMBL" id="SDK34014.1"/>
    </source>
</evidence>
<evidence type="ECO:0000256" key="2">
    <source>
        <dbReference type="ARBA" id="ARBA00022553"/>
    </source>
</evidence>
<dbReference type="Pfam" id="PF00989">
    <property type="entry name" value="PAS"/>
    <property type="match status" value="1"/>
</dbReference>
<dbReference type="NCBIfam" id="TIGR00229">
    <property type="entry name" value="sensory_box"/>
    <property type="match status" value="1"/>
</dbReference>
<evidence type="ECO:0000256" key="1">
    <source>
        <dbReference type="ARBA" id="ARBA00013081"/>
    </source>
</evidence>
<dbReference type="AlphaFoldDB" id="A0A1G9B4H8"/>
<keyword evidence="9" id="KW-0460">Magnesium</keyword>
<gene>
    <name evidence="17" type="ORF">SAMN05421869_115142</name>
</gene>
<dbReference type="FunFam" id="3.30.450.40:FF:000035">
    <property type="entry name" value="PAS sensor protein"/>
    <property type="match status" value="1"/>
</dbReference>
<keyword evidence="7" id="KW-0378">Hydrolase</keyword>
<keyword evidence="5" id="KW-0547">Nucleotide-binding</keyword>
<dbReference type="GO" id="GO:0046872">
    <property type="term" value="F:metal ion binding"/>
    <property type="evidence" value="ECO:0007669"/>
    <property type="project" value="UniProtKB-KW"/>
</dbReference>
<dbReference type="InterPro" id="IPR036457">
    <property type="entry name" value="PPM-type-like_dom_sf"/>
</dbReference>
<dbReference type="InterPro" id="IPR000014">
    <property type="entry name" value="PAS"/>
</dbReference>
<keyword evidence="4" id="KW-0479">Metal-binding</keyword>
<dbReference type="GO" id="GO:0004722">
    <property type="term" value="F:protein serine/threonine phosphatase activity"/>
    <property type="evidence" value="ECO:0007669"/>
    <property type="project" value="UniProtKB-EC"/>
</dbReference>
<keyword evidence="2" id="KW-0597">Phosphoprotein</keyword>
<dbReference type="Pfam" id="PF01590">
    <property type="entry name" value="GAF"/>
    <property type="match status" value="1"/>
</dbReference>
<dbReference type="SMART" id="SM00331">
    <property type="entry name" value="PP2C_SIG"/>
    <property type="match status" value="1"/>
</dbReference>
<keyword evidence="18" id="KW-1185">Reference proteome</keyword>
<keyword evidence="6" id="KW-0418">Kinase</keyword>
<dbReference type="PROSITE" id="PS50112">
    <property type="entry name" value="PAS"/>
    <property type="match status" value="1"/>
</dbReference>
<dbReference type="InterPro" id="IPR003018">
    <property type="entry name" value="GAF"/>
</dbReference>
<organism evidence="17 18">
    <name type="scientific">Nonomuraea jiangxiensis</name>
    <dbReference type="NCBI Taxonomy" id="633440"/>
    <lineage>
        <taxon>Bacteria</taxon>
        <taxon>Bacillati</taxon>
        <taxon>Actinomycetota</taxon>
        <taxon>Actinomycetes</taxon>
        <taxon>Streptosporangiales</taxon>
        <taxon>Streptosporangiaceae</taxon>
        <taxon>Nonomuraea</taxon>
    </lineage>
</organism>
<dbReference type="InterPro" id="IPR052016">
    <property type="entry name" value="Bact_Sigma-Reg"/>
</dbReference>
<dbReference type="EMBL" id="FNDJ01000015">
    <property type="protein sequence ID" value="SDK34014.1"/>
    <property type="molecule type" value="Genomic_DNA"/>
</dbReference>
<dbReference type="EC" id="3.1.3.16" evidence="1"/>
<evidence type="ECO:0000256" key="9">
    <source>
        <dbReference type="ARBA" id="ARBA00022842"/>
    </source>
</evidence>
<evidence type="ECO:0000256" key="14">
    <source>
        <dbReference type="ARBA" id="ARBA00075117"/>
    </source>
</evidence>
<evidence type="ECO:0000256" key="7">
    <source>
        <dbReference type="ARBA" id="ARBA00022801"/>
    </source>
</evidence>
<dbReference type="GO" id="GO:0005524">
    <property type="term" value="F:ATP binding"/>
    <property type="evidence" value="ECO:0007669"/>
    <property type="project" value="UniProtKB-KW"/>
</dbReference>
<keyword evidence="8" id="KW-0067">ATP-binding</keyword>
<dbReference type="CDD" id="cd00130">
    <property type="entry name" value="PAS"/>
    <property type="match status" value="1"/>
</dbReference>
<keyword evidence="10" id="KW-0904">Protein phosphatase</keyword>
<comment type="catalytic activity">
    <reaction evidence="12">
        <text>O-phospho-L-seryl-[protein] + H2O = L-seryl-[protein] + phosphate</text>
        <dbReference type="Rhea" id="RHEA:20629"/>
        <dbReference type="Rhea" id="RHEA-COMP:9863"/>
        <dbReference type="Rhea" id="RHEA-COMP:11604"/>
        <dbReference type="ChEBI" id="CHEBI:15377"/>
        <dbReference type="ChEBI" id="CHEBI:29999"/>
        <dbReference type="ChEBI" id="CHEBI:43474"/>
        <dbReference type="ChEBI" id="CHEBI:83421"/>
        <dbReference type="EC" id="3.1.3.16"/>
    </reaction>
</comment>
<name>A0A1G9B4H8_9ACTN</name>
<evidence type="ECO:0000259" key="16">
    <source>
        <dbReference type="PROSITE" id="PS50112"/>
    </source>
</evidence>
<dbReference type="Proteomes" id="UP000199202">
    <property type="component" value="Unassembled WGS sequence"/>
</dbReference>
<evidence type="ECO:0000256" key="8">
    <source>
        <dbReference type="ARBA" id="ARBA00022840"/>
    </source>
</evidence>
<dbReference type="SMART" id="SM00065">
    <property type="entry name" value="GAF"/>
    <property type="match status" value="1"/>
</dbReference>
<dbReference type="InterPro" id="IPR013656">
    <property type="entry name" value="PAS_4"/>
</dbReference>
<evidence type="ECO:0000256" key="11">
    <source>
        <dbReference type="ARBA" id="ARBA00023211"/>
    </source>
</evidence>
<evidence type="ECO:0000256" key="13">
    <source>
        <dbReference type="ARBA" id="ARBA00056274"/>
    </source>
</evidence>
<dbReference type="GO" id="GO:0016301">
    <property type="term" value="F:kinase activity"/>
    <property type="evidence" value="ECO:0007669"/>
    <property type="project" value="UniProtKB-KW"/>
</dbReference>
<dbReference type="STRING" id="633440.SAMN05421869_115142"/>
<accession>A0A1G9B4H8</accession>
<keyword evidence="11" id="KW-0464">Manganese</keyword>
<evidence type="ECO:0000256" key="10">
    <source>
        <dbReference type="ARBA" id="ARBA00022912"/>
    </source>
</evidence>
<dbReference type="InterPro" id="IPR035965">
    <property type="entry name" value="PAS-like_dom_sf"/>
</dbReference>
<dbReference type="InterPro" id="IPR001932">
    <property type="entry name" value="PPM-type_phosphatase-like_dom"/>
</dbReference>
<dbReference type="Gene3D" id="3.30.450.40">
    <property type="match status" value="1"/>
</dbReference>
<dbReference type="InterPro" id="IPR013767">
    <property type="entry name" value="PAS_fold"/>
</dbReference>
<evidence type="ECO:0000313" key="18">
    <source>
        <dbReference type="Proteomes" id="UP000199202"/>
    </source>
</evidence>
<dbReference type="InterPro" id="IPR029016">
    <property type="entry name" value="GAF-like_dom_sf"/>
</dbReference>
<sequence>MSPQVRGRTGLRAASAVWLTVQMPLTTAGGGAEETHAAIAVIDDTGTVIGWSRAAEDLLGYRAADVIGRSGAALLTTHDRAARIAAWAHRFGDQEHWSGLTSVLHRDGRAILTQLEGSRLRIRDGTTSWLLAATPFRGGVAAISALEPLIRRSPVAVGVWDADLRCVWLNEMAQRLRRVFPHYQVGRSLAELLPGPEAELAVGAMRAVLADGIPLIDRESRWTTADGRSERTLTTSLFRLEGRDGQALGVCSLAMDITDSPARERLALLRQVSTRVGTTLDVSQTAQELADLAVPVLGDYVTVDLNESVLPNSEVPSRPPVTEAGIPVFRRAGAASIHPGIPESPWARGEVIYVPPTSPFTRVLASGRSHFEPVLDASPGTWVDYDPQRARTIRDAGIHTLIIVPLRARGDILGVTVFIRTENPTPFTLDDLDLAEEFVARAALSLDNALRYTRERTAALALQRNLLPRRLTGGDAVEVASRYLPAGTHEGVGGDWYDAIPLRDGRLALVVGDVTGHGINAAATMGRLRTAVRTLTNLGLPPAELLADLDNVVARMSEQEADTEGIALDAMGATCLYALYDPVTRHCVLATAGHPPPALVAPGGGVTFPRLPPGTPIGLGAGTYESLDLELAAGTLIALYTDGLIETREADLEAGMDRLAAALSPVSLPLDDLCDSVIEAMVADSSEDDVALLLARTRALPER</sequence>
<dbReference type="GO" id="GO:0006355">
    <property type="term" value="P:regulation of DNA-templated transcription"/>
    <property type="evidence" value="ECO:0007669"/>
    <property type="project" value="InterPro"/>
</dbReference>
<dbReference type="PANTHER" id="PTHR43156">
    <property type="entry name" value="STAGE II SPORULATION PROTEIN E-RELATED"/>
    <property type="match status" value="1"/>
</dbReference>
<dbReference type="OrthoDB" id="118142at2"/>
<protein>
    <recommendedName>
        <fullName evidence="1">protein-serine/threonine phosphatase</fullName>
        <ecNumber evidence="1">3.1.3.16</ecNumber>
    </recommendedName>
    <alternativeName>
        <fullName evidence="15">Protein-serine/threonine phosphatase</fullName>
    </alternativeName>
    <alternativeName>
        <fullName evidence="14">Serine/threonine-protein kinase</fullName>
    </alternativeName>
</protein>